<gene>
    <name evidence="2" type="ORF">MHM_05290</name>
</gene>
<dbReference type="KEGG" id="mhb:MHM_05290"/>
<keyword evidence="1" id="KW-0472">Membrane</keyword>
<dbReference type="RefSeq" id="WP_015511912.1">
    <property type="nucleotide sequence ID" value="NC_021007.1"/>
</dbReference>
<evidence type="ECO:0000256" key="1">
    <source>
        <dbReference type="SAM" id="Phobius"/>
    </source>
</evidence>
<organism evidence="2">
    <name type="scientific">Candidatus Mycoplasma haematominutum 'Birmingham 1'</name>
    <dbReference type="NCBI Taxonomy" id="1116213"/>
    <lineage>
        <taxon>Bacteria</taxon>
        <taxon>Bacillati</taxon>
        <taxon>Mycoplasmatota</taxon>
        <taxon>Mollicutes</taxon>
        <taxon>Mycoplasmataceae</taxon>
        <taxon>Mycoplasma</taxon>
    </lineage>
</organism>
<keyword evidence="1" id="KW-1133">Transmembrane helix</keyword>
<sequence>MNYLYFSKKLNLFSGGLNLFSSVGWISLIFVMGYYHFYILNLPGSEEYYSKLPRSSFILNVFENLKQRTPVSSVQPTTYFASAYIAENGYGAFFSEILKALGNTVTYWTLIQPIFILSIITSSLNLFLFWICLFCSFKARKFSYIASTFVNLLVPIWGCVLTLKIHNRWKLPTMLKTQLSQVVAPGQLVKLKARVVLSKLFSEITIPA</sequence>
<feature type="transmembrane region" description="Helical" evidence="1">
    <location>
        <begin position="12"/>
        <end position="35"/>
    </location>
</feature>
<reference evidence="2" key="2">
    <citation type="submission" date="2011-11" db="EMBL/GenBank/DDBJ databases">
        <authorList>
            <person name="Barker E."/>
        </authorList>
    </citation>
    <scope>NUCLEOTIDE SEQUENCE</scope>
    <source>
        <strain evidence="2">Birmingham 1</strain>
    </source>
</reference>
<reference evidence="2" key="1">
    <citation type="submission" date="2011-11" db="EMBL/GenBank/DDBJ databases">
        <title>Complete genome sequence of Candidatus Mycoplasma haemominutum.</title>
        <authorList>
            <person name="Barker E.N."/>
            <person name="Darby A.C."/>
            <person name="Helps C.R."/>
            <person name="Peters I.R."/>
            <person name="Hughes M.A."/>
            <person name="Radford A.D."/>
            <person name="Novacco M."/>
            <person name="Boretti F."/>
            <person name="Hofmann-Lehmann R."/>
            <person name="Tasker S."/>
        </authorList>
    </citation>
    <scope>NUCLEOTIDE SEQUENCE</scope>
    <source>
        <strain evidence="2">Birmingham 1</strain>
    </source>
</reference>
<dbReference type="OrthoDB" id="397723at2"/>
<dbReference type="PATRIC" id="fig|1116213.3.peg.576"/>
<protein>
    <submittedName>
        <fullName evidence="2">Uncharacterized protein</fullName>
    </submittedName>
</protein>
<name>G8C3Z9_9MOLU</name>
<dbReference type="EMBL" id="HE613254">
    <property type="protein sequence ID" value="CCE67047.1"/>
    <property type="molecule type" value="Genomic_DNA"/>
</dbReference>
<evidence type="ECO:0000313" key="2">
    <source>
        <dbReference type="EMBL" id="CCE67047.1"/>
    </source>
</evidence>
<feature type="transmembrane region" description="Helical" evidence="1">
    <location>
        <begin position="114"/>
        <end position="137"/>
    </location>
</feature>
<dbReference type="AlphaFoldDB" id="G8C3Z9"/>
<dbReference type="HOGENOM" id="CLU_1314286_0_0_14"/>
<feature type="transmembrane region" description="Helical" evidence="1">
    <location>
        <begin position="144"/>
        <end position="165"/>
    </location>
</feature>
<accession>G8C3Z9</accession>
<keyword evidence="1" id="KW-0812">Transmembrane</keyword>
<proteinExistence type="predicted"/>